<dbReference type="GO" id="GO:0003677">
    <property type="term" value="F:DNA binding"/>
    <property type="evidence" value="ECO:0007669"/>
    <property type="project" value="UniProtKB-KW"/>
</dbReference>
<keyword evidence="6" id="KW-0804">Transcription</keyword>
<keyword evidence="7" id="KW-0539">Nucleus</keyword>
<dbReference type="Pfam" id="PF00847">
    <property type="entry name" value="AP2"/>
    <property type="match status" value="2"/>
</dbReference>
<dbReference type="AlphaFoldDB" id="A0AAN8ZBC4"/>
<reference evidence="11 12" key="1">
    <citation type="submission" date="2023-12" db="EMBL/GenBank/DDBJ databases">
        <title>A high-quality genome assembly for Dillenia turbinata (Dilleniales).</title>
        <authorList>
            <person name="Chanderbali A."/>
        </authorList>
    </citation>
    <scope>NUCLEOTIDE SEQUENCE [LARGE SCALE GENOMIC DNA]</scope>
    <source>
        <strain evidence="11">LSX21</strain>
        <tissue evidence="11">Leaf</tissue>
    </source>
</reference>
<feature type="region of interest" description="Disordered" evidence="9">
    <location>
        <begin position="389"/>
        <end position="432"/>
    </location>
</feature>
<comment type="similarity">
    <text evidence="8">Belongs to the AP2/ERF transcription factor family. AP2 subfamily.</text>
</comment>
<dbReference type="FunFam" id="3.30.730.10:FF:000004">
    <property type="entry name" value="AP2-like ethylene-responsive transcription factor"/>
    <property type="match status" value="1"/>
</dbReference>
<organism evidence="11 12">
    <name type="scientific">Dillenia turbinata</name>
    <dbReference type="NCBI Taxonomy" id="194707"/>
    <lineage>
        <taxon>Eukaryota</taxon>
        <taxon>Viridiplantae</taxon>
        <taxon>Streptophyta</taxon>
        <taxon>Embryophyta</taxon>
        <taxon>Tracheophyta</taxon>
        <taxon>Spermatophyta</taxon>
        <taxon>Magnoliopsida</taxon>
        <taxon>eudicotyledons</taxon>
        <taxon>Gunneridae</taxon>
        <taxon>Pentapetalae</taxon>
        <taxon>Dilleniales</taxon>
        <taxon>Dilleniaceae</taxon>
        <taxon>Dillenia</taxon>
    </lineage>
</organism>
<feature type="region of interest" description="Disordered" evidence="9">
    <location>
        <begin position="1"/>
        <end position="59"/>
    </location>
</feature>
<name>A0AAN8ZBC4_9MAGN</name>
<evidence type="ECO:0000256" key="1">
    <source>
        <dbReference type="ARBA" id="ARBA00004123"/>
    </source>
</evidence>
<feature type="domain" description="AP2/ERF" evidence="10">
    <location>
        <begin position="160"/>
        <end position="218"/>
    </location>
</feature>
<comment type="subcellular location">
    <subcellularLocation>
        <location evidence="1">Nucleus</location>
    </subcellularLocation>
</comment>
<feature type="compositionally biased region" description="Polar residues" evidence="9">
    <location>
        <begin position="39"/>
        <end position="59"/>
    </location>
</feature>
<evidence type="ECO:0000256" key="6">
    <source>
        <dbReference type="ARBA" id="ARBA00023163"/>
    </source>
</evidence>
<dbReference type="PANTHER" id="PTHR32467:SF97">
    <property type="entry name" value="ETHYLENE-RESPONSIVE TRANSCRIPTION FACTOR WRI1"/>
    <property type="match status" value="1"/>
</dbReference>
<evidence type="ECO:0000313" key="11">
    <source>
        <dbReference type="EMBL" id="KAK6928965.1"/>
    </source>
</evidence>
<feature type="domain" description="AP2/ERF" evidence="10">
    <location>
        <begin position="62"/>
        <end position="124"/>
    </location>
</feature>
<dbReference type="PANTHER" id="PTHR32467">
    <property type="entry name" value="AP2-LIKE ETHYLENE-RESPONSIVE TRANSCRIPTION FACTOR"/>
    <property type="match status" value="1"/>
</dbReference>
<dbReference type="GO" id="GO:0003700">
    <property type="term" value="F:DNA-binding transcription factor activity"/>
    <property type="evidence" value="ECO:0007669"/>
    <property type="project" value="InterPro"/>
</dbReference>
<dbReference type="GO" id="GO:0005634">
    <property type="term" value="C:nucleus"/>
    <property type="evidence" value="ECO:0007669"/>
    <property type="project" value="UniProtKB-SubCell"/>
</dbReference>
<evidence type="ECO:0000313" key="12">
    <source>
        <dbReference type="Proteomes" id="UP001370490"/>
    </source>
</evidence>
<feature type="compositionally biased region" description="Pro residues" evidence="9">
    <location>
        <begin position="266"/>
        <end position="286"/>
    </location>
</feature>
<dbReference type="EMBL" id="JBAMMX010000013">
    <property type="protein sequence ID" value="KAK6928965.1"/>
    <property type="molecule type" value="Genomic_DNA"/>
</dbReference>
<keyword evidence="3" id="KW-0805">Transcription regulation</keyword>
<keyword evidence="4" id="KW-0238">DNA-binding</keyword>
<sequence length="432" mass="48903">MRKRSNYSSSSASCSSSSTSCVESVPKTEKPERKRVKRNVSNNSEKSQSGDTGSSTLRRSSIYRGVTRHRWTGRYEAHLWDKSSINSRNKKGRQGAYDNEEDAARTYDLAAIKYWGPQTILNFSVDKYQNEILEMERLSRDEYLASLRRQSNGFSRGVSKYRGVARHHHNGRWEARIGRVNGNKYLYLGTFETQEEAAVAYDIAAIRYRGENAVTNFDISNYIIGEEIRLAPKKLVIRLKPLSVSGIMLPKKEEKDNERAEDDQVLPPPPPPPSPAPLLPPPPPKQEPQQYQVEEMIKLQINPQDAPPMMETHPMMPLMDATNDHHHDDHGRDLWGQYLEAGFKSLPIPDFFFMDPEPGELLNVFDDISLDQDIEKLLEGSPDDMSFLFDESSTTNGVEADVPTSIQEQKANNKDSSSPPTSISSYSSTTTR</sequence>
<dbReference type="InterPro" id="IPR036955">
    <property type="entry name" value="AP2/ERF_dom_sf"/>
</dbReference>
<keyword evidence="2" id="KW-0677">Repeat</keyword>
<feature type="compositionally biased region" description="Low complexity" evidence="9">
    <location>
        <begin position="416"/>
        <end position="432"/>
    </location>
</feature>
<dbReference type="Proteomes" id="UP001370490">
    <property type="component" value="Unassembled WGS sequence"/>
</dbReference>
<keyword evidence="12" id="KW-1185">Reference proteome</keyword>
<keyword evidence="5" id="KW-0010">Activator</keyword>
<feature type="region of interest" description="Disordered" evidence="9">
    <location>
        <begin position="250"/>
        <end position="290"/>
    </location>
</feature>
<dbReference type="FunFam" id="3.30.730.10:FF:000002">
    <property type="entry name" value="AP2-like ethylene-responsive transcription factor"/>
    <property type="match status" value="1"/>
</dbReference>
<feature type="compositionally biased region" description="Low complexity" evidence="9">
    <location>
        <begin position="1"/>
        <end position="24"/>
    </location>
</feature>
<feature type="non-terminal residue" evidence="11">
    <location>
        <position position="432"/>
    </location>
</feature>
<dbReference type="SUPFAM" id="SSF54171">
    <property type="entry name" value="DNA-binding domain"/>
    <property type="match status" value="2"/>
</dbReference>
<dbReference type="PROSITE" id="PS51257">
    <property type="entry name" value="PROKAR_LIPOPROTEIN"/>
    <property type="match status" value="1"/>
</dbReference>
<evidence type="ECO:0000256" key="3">
    <source>
        <dbReference type="ARBA" id="ARBA00023015"/>
    </source>
</evidence>
<evidence type="ECO:0000256" key="7">
    <source>
        <dbReference type="ARBA" id="ARBA00023242"/>
    </source>
</evidence>
<dbReference type="PRINTS" id="PR00367">
    <property type="entry name" value="ETHRSPELEMNT"/>
</dbReference>
<protein>
    <submittedName>
        <fullName evidence="11">AP2/ERF domain</fullName>
    </submittedName>
</protein>
<dbReference type="InterPro" id="IPR016177">
    <property type="entry name" value="DNA-bd_dom_sf"/>
</dbReference>
<gene>
    <name evidence="11" type="ORF">RJ641_005170</name>
</gene>
<evidence type="ECO:0000256" key="9">
    <source>
        <dbReference type="SAM" id="MobiDB-lite"/>
    </source>
</evidence>
<accession>A0AAN8ZBC4</accession>
<evidence type="ECO:0000256" key="5">
    <source>
        <dbReference type="ARBA" id="ARBA00023159"/>
    </source>
</evidence>
<evidence type="ECO:0000256" key="4">
    <source>
        <dbReference type="ARBA" id="ARBA00023125"/>
    </source>
</evidence>
<dbReference type="InterPro" id="IPR001471">
    <property type="entry name" value="AP2/ERF_dom"/>
</dbReference>
<dbReference type="PROSITE" id="PS51032">
    <property type="entry name" value="AP2_ERF"/>
    <property type="match status" value="2"/>
</dbReference>
<dbReference type="SMART" id="SM00380">
    <property type="entry name" value="AP2"/>
    <property type="match status" value="2"/>
</dbReference>
<evidence type="ECO:0000256" key="2">
    <source>
        <dbReference type="ARBA" id="ARBA00022737"/>
    </source>
</evidence>
<evidence type="ECO:0000256" key="8">
    <source>
        <dbReference type="ARBA" id="ARBA00037973"/>
    </source>
</evidence>
<evidence type="ECO:0000259" key="10">
    <source>
        <dbReference type="PROSITE" id="PS51032"/>
    </source>
</evidence>
<comment type="caution">
    <text evidence="11">The sequence shown here is derived from an EMBL/GenBank/DDBJ whole genome shotgun (WGS) entry which is preliminary data.</text>
</comment>
<proteinExistence type="inferred from homology"/>
<dbReference type="CDD" id="cd00018">
    <property type="entry name" value="AP2"/>
    <property type="match status" value="2"/>
</dbReference>
<dbReference type="Gene3D" id="3.30.730.10">
    <property type="entry name" value="AP2/ERF domain"/>
    <property type="match status" value="2"/>
</dbReference>